<evidence type="ECO:0000256" key="7">
    <source>
        <dbReference type="SAM" id="MobiDB-lite"/>
    </source>
</evidence>
<dbReference type="Pfam" id="PF00249">
    <property type="entry name" value="Myb_DNA-binding"/>
    <property type="match status" value="2"/>
</dbReference>
<dbReference type="GO" id="GO:0000976">
    <property type="term" value="F:transcription cis-regulatory region binding"/>
    <property type="evidence" value="ECO:0007669"/>
    <property type="project" value="UniProtKB-ARBA"/>
</dbReference>
<dbReference type="InterPro" id="IPR017930">
    <property type="entry name" value="Myb_dom"/>
</dbReference>
<feature type="region of interest" description="Disordered" evidence="7">
    <location>
        <begin position="127"/>
        <end position="151"/>
    </location>
</feature>
<keyword evidence="3" id="KW-0805">Transcription regulation</keyword>
<comment type="subcellular location">
    <subcellularLocation>
        <location evidence="1">Nucleus</location>
    </subcellularLocation>
</comment>
<evidence type="ECO:0000313" key="11">
    <source>
        <dbReference type="Proteomes" id="UP001179952"/>
    </source>
</evidence>
<accession>A0AAV9AA71</accession>
<dbReference type="PROSITE" id="PS50090">
    <property type="entry name" value="MYB_LIKE"/>
    <property type="match status" value="2"/>
</dbReference>
<keyword evidence="11" id="KW-1185">Reference proteome</keyword>
<feature type="region of interest" description="Disordered" evidence="7">
    <location>
        <begin position="220"/>
        <end position="250"/>
    </location>
</feature>
<feature type="domain" description="Myb-like" evidence="8">
    <location>
        <begin position="9"/>
        <end position="61"/>
    </location>
</feature>
<evidence type="ECO:0000256" key="4">
    <source>
        <dbReference type="ARBA" id="ARBA00023125"/>
    </source>
</evidence>
<keyword evidence="6" id="KW-0539">Nucleus</keyword>
<evidence type="ECO:0000313" key="10">
    <source>
        <dbReference type="EMBL" id="KAK1261099.1"/>
    </source>
</evidence>
<dbReference type="InterPro" id="IPR001005">
    <property type="entry name" value="SANT/Myb"/>
</dbReference>
<evidence type="ECO:0000256" key="1">
    <source>
        <dbReference type="ARBA" id="ARBA00004123"/>
    </source>
</evidence>
<dbReference type="FunFam" id="1.10.10.60:FF:000394">
    <property type="entry name" value="MYB transcription factor"/>
    <property type="match status" value="1"/>
</dbReference>
<sequence>MGRAPCCDKEGLKRGPWTPEEDDILVDFIKKHGHGSWRSLPKQAGLLRCGKSCRLRWTNYLRPDIKRGPFTEDEEKTIIQLHGIIGNRWASIAAQLPGRTDNEIKNFWNTHLKKRLVKMGLDPKTHSPASPFSALPTASASAAADPSSFPSTRHMAQWESARLEAEARLSRESMLFSFCNNEDYPQPSDPSDKPGVDVFLRIWNSEIGESFRSKKGAFVKVETEESPEPASPASSSSKHGSTVTATTTPNAPVFSTVGCEDFECKSSVSGGMMKMVIGGGSDSSCSNELEDSSETSLHLLLNFNGDDEMSGFFAEDAW</sequence>
<comment type="caution">
    <text evidence="10">The sequence shown here is derived from an EMBL/GenBank/DDBJ whole genome shotgun (WGS) entry which is preliminary data.</text>
</comment>
<dbReference type="GO" id="GO:0005634">
    <property type="term" value="C:nucleus"/>
    <property type="evidence" value="ECO:0007669"/>
    <property type="project" value="UniProtKB-SubCell"/>
</dbReference>
<dbReference type="AlphaFoldDB" id="A0AAV9AA71"/>
<feature type="compositionally biased region" description="Low complexity" evidence="7">
    <location>
        <begin position="231"/>
        <end position="250"/>
    </location>
</feature>
<keyword evidence="2" id="KW-0677">Repeat</keyword>
<feature type="domain" description="HTH myb-type" evidence="9">
    <location>
        <begin position="62"/>
        <end position="116"/>
    </location>
</feature>
<evidence type="ECO:0000256" key="6">
    <source>
        <dbReference type="ARBA" id="ARBA00023242"/>
    </source>
</evidence>
<dbReference type="PANTHER" id="PTHR10641:SF622">
    <property type="entry name" value="TRANSCRIPTION FACTOR MYB17"/>
    <property type="match status" value="1"/>
</dbReference>
<keyword evidence="4" id="KW-0238">DNA-binding</keyword>
<dbReference type="InterPro" id="IPR009057">
    <property type="entry name" value="Homeodomain-like_sf"/>
</dbReference>
<evidence type="ECO:0000259" key="9">
    <source>
        <dbReference type="PROSITE" id="PS51294"/>
    </source>
</evidence>
<name>A0AAV9AA71_ACOGR</name>
<evidence type="ECO:0000256" key="5">
    <source>
        <dbReference type="ARBA" id="ARBA00023163"/>
    </source>
</evidence>
<evidence type="ECO:0000256" key="3">
    <source>
        <dbReference type="ARBA" id="ARBA00023015"/>
    </source>
</evidence>
<dbReference type="CDD" id="cd00167">
    <property type="entry name" value="SANT"/>
    <property type="match status" value="2"/>
</dbReference>
<gene>
    <name evidence="10" type="ORF">QJS04_geneDACA001938</name>
</gene>
<dbReference type="EMBL" id="JAUJYN010000011">
    <property type="protein sequence ID" value="KAK1261099.1"/>
    <property type="molecule type" value="Genomic_DNA"/>
</dbReference>
<feature type="domain" description="Myb-like" evidence="8">
    <location>
        <begin position="62"/>
        <end position="112"/>
    </location>
</feature>
<evidence type="ECO:0000259" key="8">
    <source>
        <dbReference type="PROSITE" id="PS50090"/>
    </source>
</evidence>
<dbReference type="InterPro" id="IPR015495">
    <property type="entry name" value="Myb_TF_plants"/>
</dbReference>
<dbReference type="PROSITE" id="PS51294">
    <property type="entry name" value="HTH_MYB"/>
    <property type="match status" value="2"/>
</dbReference>
<dbReference type="SUPFAM" id="SSF46689">
    <property type="entry name" value="Homeodomain-like"/>
    <property type="match status" value="1"/>
</dbReference>
<dbReference type="SMART" id="SM00717">
    <property type="entry name" value="SANT"/>
    <property type="match status" value="2"/>
</dbReference>
<evidence type="ECO:0000256" key="2">
    <source>
        <dbReference type="ARBA" id="ARBA00022737"/>
    </source>
</evidence>
<keyword evidence="5" id="KW-0804">Transcription</keyword>
<dbReference type="Proteomes" id="UP001179952">
    <property type="component" value="Unassembled WGS sequence"/>
</dbReference>
<feature type="domain" description="HTH myb-type" evidence="9">
    <location>
        <begin position="9"/>
        <end position="61"/>
    </location>
</feature>
<protein>
    <submittedName>
        <fullName evidence="10">Myb-related protein Myb4</fullName>
    </submittedName>
</protein>
<dbReference type="Gene3D" id="1.10.10.60">
    <property type="entry name" value="Homeodomain-like"/>
    <property type="match status" value="2"/>
</dbReference>
<dbReference type="FunFam" id="1.10.10.60:FF:000121">
    <property type="entry name" value="Myb transcription factor"/>
    <property type="match status" value="1"/>
</dbReference>
<dbReference type="PANTHER" id="PTHR10641">
    <property type="entry name" value="MYB FAMILY TRANSCRIPTION FACTOR"/>
    <property type="match status" value="1"/>
</dbReference>
<reference evidence="10" key="1">
    <citation type="journal article" date="2023" name="Nat. Commun.">
        <title>Diploid and tetraploid genomes of Acorus and the evolution of monocots.</title>
        <authorList>
            <person name="Ma L."/>
            <person name="Liu K.W."/>
            <person name="Li Z."/>
            <person name="Hsiao Y.Y."/>
            <person name="Qi Y."/>
            <person name="Fu T."/>
            <person name="Tang G.D."/>
            <person name="Zhang D."/>
            <person name="Sun W.H."/>
            <person name="Liu D.K."/>
            <person name="Li Y."/>
            <person name="Chen G.Z."/>
            <person name="Liu X.D."/>
            <person name="Liao X.Y."/>
            <person name="Jiang Y.T."/>
            <person name="Yu X."/>
            <person name="Hao Y."/>
            <person name="Huang J."/>
            <person name="Zhao X.W."/>
            <person name="Ke S."/>
            <person name="Chen Y.Y."/>
            <person name="Wu W.L."/>
            <person name="Hsu J.L."/>
            <person name="Lin Y.F."/>
            <person name="Huang M.D."/>
            <person name="Li C.Y."/>
            <person name="Huang L."/>
            <person name="Wang Z.W."/>
            <person name="Zhao X."/>
            <person name="Zhong W.Y."/>
            <person name="Peng D.H."/>
            <person name="Ahmad S."/>
            <person name="Lan S."/>
            <person name="Zhang J.S."/>
            <person name="Tsai W.C."/>
            <person name="Van de Peer Y."/>
            <person name="Liu Z.J."/>
        </authorList>
    </citation>
    <scope>NUCLEOTIDE SEQUENCE</scope>
    <source>
        <strain evidence="10">SCP</strain>
    </source>
</reference>
<reference evidence="10" key="2">
    <citation type="submission" date="2023-06" db="EMBL/GenBank/DDBJ databases">
        <authorList>
            <person name="Ma L."/>
            <person name="Liu K.-W."/>
            <person name="Li Z."/>
            <person name="Hsiao Y.-Y."/>
            <person name="Qi Y."/>
            <person name="Fu T."/>
            <person name="Tang G."/>
            <person name="Zhang D."/>
            <person name="Sun W.-H."/>
            <person name="Liu D.-K."/>
            <person name="Li Y."/>
            <person name="Chen G.-Z."/>
            <person name="Liu X.-D."/>
            <person name="Liao X.-Y."/>
            <person name="Jiang Y.-T."/>
            <person name="Yu X."/>
            <person name="Hao Y."/>
            <person name="Huang J."/>
            <person name="Zhao X.-W."/>
            <person name="Ke S."/>
            <person name="Chen Y.-Y."/>
            <person name="Wu W.-L."/>
            <person name="Hsu J.-L."/>
            <person name="Lin Y.-F."/>
            <person name="Huang M.-D."/>
            <person name="Li C.-Y."/>
            <person name="Huang L."/>
            <person name="Wang Z.-W."/>
            <person name="Zhao X."/>
            <person name="Zhong W.-Y."/>
            <person name="Peng D.-H."/>
            <person name="Ahmad S."/>
            <person name="Lan S."/>
            <person name="Zhang J.-S."/>
            <person name="Tsai W.-C."/>
            <person name="Van De Peer Y."/>
            <person name="Liu Z.-J."/>
        </authorList>
    </citation>
    <scope>NUCLEOTIDE SEQUENCE</scope>
    <source>
        <strain evidence="10">SCP</strain>
        <tissue evidence="10">Leaves</tissue>
    </source>
</reference>
<proteinExistence type="predicted"/>
<organism evidence="10 11">
    <name type="scientific">Acorus gramineus</name>
    <name type="common">Dwarf sweet flag</name>
    <dbReference type="NCBI Taxonomy" id="55184"/>
    <lineage>
        <taxon>Eukaryota</taxon>
        <taxon>Viridiplantae</taxon>
        <taxon>Streptophyta</taxon>
        <taxon>Embryophyta</taxon>
        <taxon>Tracheophyta</taxon>
        <taxon>Spermatophyta</taxon>
        <taxon>Magnoliopsida</taxon>
        <taxon>Liliopsida</taxon>
        <taxon>Acoraceae</taxon>
        <taxon>Acorus</taxon>
    </lineage>
</organism>